<evidence type="ECO:0000313" key="3">
    <source>
        <dbReference type="Proteomes" id="UP000247586"/>
    </source>
</evidence>
<keyword evidence="1" id="KW-1133">Transmembrane helix</keyword>
<dbReference type="GeneID" id="36835893"/>
<dbReference type="AlphaFoldDB" id="A0A2U9IW74"/>
<keyword evidence="1" id="KW-0472">Membrane</keyword>
<dbReference type="RefSeq" id="WP_110369535.1">
    <property type="nucleotide sequence ID" value="NZ_CP029287.2"/>
</dbReference>
<dbReference type="Gene3D" id="2.60.40.680">
    <property type="match status" value="1"/>
</dbReference>
<protein>
    <recommendedName>
        <fullName evidence="4">S-layer protein</fullName>
    </recommendedName>
</protein>
<evidence type="ECO:0000256" key="1">
    <source>
        <dbReference type="SAM" id="Phobius"/>
    </source>
</evidence>
<dbReference type="PANTHER" id="PTHR35902">
    <property type="entry name" value="S-LAYER DOMAIN-LIKE PROTEIN-RELATED"/>
    <property type="match status" value="1"/>
</dbReference>
<reference evidence="2 3" key="1">
    <citation type="submission" date="2018-05" db="EMBL/GenBank/DDBJ databases">
        <title>Complete Genome Sequences of Extremely Thermoacidophilic, Metal-Mobilizing Type-Strain Members of the Archaeal Family Sulfolobaceae: Acidianus brierleyi DSM-1651T, Acidianus sulfidivorans DSM-18786T, Metallosphaera hakonensis DSM-7519T, and Metallosphaera prunae DSM-10039T.</title>
        <authorList>
            <person name="Counts J.A."/>
            <person name="Kelly R.M."/>
        </authorList>
    </citation>
    <scope>NUCLEOTIDE SEQUENCE [LARGE SCALE GENOMIC DNA]</scope>
    <source>
        <strain evidence="2 3">HO1-1</strain>
    </source>
</reference>
<dbReference type="Proteomes" id="UP000247586">
    <property type="component" value="Chromosome"/>
</dbReference>
<feature type="transmembrane region" description="Helical" evidence="1">
    <location>
        <begin position="847"/>
        <end position="865"/>
    </location>
</feature>
<name>A0A2U9IW74_9CREN</name>
<dbReference type="STRING" id="1293036.GCA_001315825_01339"/>
<dbReference type="EMBL" id="CP029287">
    <property type="protein sequence ID" value="AWS00138.1"/>
    <property type="molecule type" value="Genomic_DNA"/>
</dbReference>
<organism evidence="2 3">
    <name type="scientific">Metallosphaera hakonensis JCM 8857 = DSM 7519</name>
    <dbReference type="NCBI Taxonomy" id="1293036"/>
    <lineage>
        <taxon>Archaea</taxon>
        <taxon>Thermoproteota</taxon>
        <taxon>Thermoprotei</taxon>
        <taxon>Sulfolobales</taxon>
        <taxon>Sulfolobaceae</taxon>
        <taxon>Metallosphaera</taxon>
    </lineage>
</organism>
<keyword evidence="3" id="KW-1185">Reference proteome</keyword>
<dbReference type="PANTHER" id="PTHR35902:SF3">
    <property type="entry name" value="NPCBM-ASSOCIATED, NEW3 DOMAIN OF ALPHA-GALACTOSIDASE"/>
    <property type="match status" value="1"/>
</dbReference>
<accession>A0A2U9IW74</accession>
<gene>
    <name evidence="2" type="ORF">DFR87_11085</name>
</gene>
<dbReference type="KEGG" id="mhk:DFR87_11085"/>
<proteinExistence type="predicted"/>
<reference evidence="3" key="2">
    <citation type="submission" date="2020-03" db="EMBL/GenBank/DDBJ databases">
        <title>Complete Genome Sequences of Extremely Thermoacidophilic, Metal-Mobilizing Type-Strain Members of the Archaeal Family Sulfolobaceae: Acidianus brierleyi DSM-1651T, Acidianus sulfidivorans DSM-18786T, Metallosphaera hakonensis DSM-7519T, and Metallosphaera prunae DSM-10039T.</title>
        <authorList>
            <person name="Counts J.A."/>
            <person name="Kelly R.M."/>
        </authorList>
    </citation>
    <scope>NUCLEOTIDE SEQUENCE [LARGE SCALE GENOMIC DNA]</scope>
    <source>
        <strain evidence="3">HO1-1</strain>
    </source>
</reference>
<dbReference type="OrthoDB" id="34599at2157"/>
<sequence>MRSVVLILLVGLLFSSISFITVFANPSIPQVYVVGFGWGNPQNPVNAHPGYTEFPFYVEITASSGATPTGASLSLPFNSPFIMSNGNQAGLSQATGYYLATFYLTIPSSTSPGYYSAKVTVDYSVQINDYYCTESKTFNLEIPVYAVNFPLPVAIQGGSSTTSEQLMTGEGLAPVTLTVSNPSNHIVDNVVVNLTLPSGLLSQTGQRYLTFTIPAIPSQESIQSTQLVNVTNNAMPGIYTINYSESFINYLGYKYYATNSNITSGNANLTVTNVPLNLAIYPKTPLIVTLSSPSATPSSTVSVLLGLNTSYNSFIESISPQTQLTLLSSNFTSTTFKGREVFNYTFEIPQNLVPGFYPVTFNVNYQIFGQQEQTTITTFVHVGYYNVSPILSDPIWGGQSNQVIPTPGMTGIPLTLTLINPLPYSLSNVNVTFILPPGISSPYTSYVIPSIGASGSGGNSAQIALTVNLAQNLSPGYHNVNYIITYTSSYGISAVKSTIPVYIYPASQVSVSLGNTTLYQGTQSIFPVVISDTGIAPISQVSMSLKTEGVSVIGFTNQTLNSLQPGANSTFLFTLSAQGISPGTYPVILTLTYNYEGQLKTSSYTVPINVLPSEDIVQVSVIPSEVFYGEINNVTIQLRDTANLPVTNAVLRLFGQPSLYSLSQNIINLGTLDRGKIYEVSLNLLPTVTSNTPLPLSVEVQYLIPGGGVVSQAYNFSLVATGLVDLVLQQPQVSFSNGSLTVTGILNNFGTASANFVTVYVNGNSTYIGSVPPNSPTPFSTTLFLPFINGSIHQHEIKIVISYEDSIYQPHNITYFINYTPTATHFNVTGFHNFHNFQRRNSILPEIIIFILIIVVIILAILLVLRRGKR</sequence>
<reference evidence="3" key="3">
    <citation type="submission" date="2020-03" db="EMBL/GenBank/DDBJ databases">
        <title>Sequencing and Assembly of Multiple Reported Metal-Biooxidizing Members of the Extremely Thermoacidophilic Archaeal Family Sulfolobaceae.</title>
        <authorList>
            <person name="Counts J.A."/>
            <person name="Kelly R.M."/>
        </authorList>
    </citation>
    <scope>NUCLEOTIDE SEQUENCE [LARGE SCALE GENOMIC DNA]</scope>
    <source>
        <strain evidence="3">HO1-1</strain>
    </source>
</reference>
<evidence type="ECO:0008006" key="4">
    <source>
        <dbReference type="Google" id="ProtNLM"/>
    </source>
</evidence>
<evidence type="ECO:0000313" key="2">
    <source>
        <dbReference type="EMBL" id="AWS00138.1"/>
    </source>
</evidence>
<keyword evidence="1" id="KW-0812">Transmembrane</keyword>